<evidence type="ECO:0000259" key="1">
    <source>
        <dbReference type="PROSITE" id="PS51186"/>
    </source>
</evidence>
<organism evidence="2 3">
    <name type="scientific">Staphylococcus haemolyticus</name>
    <dbReference type="NCBI Taxonomy" id="1283"/>
    <lineage>
        <taxon>Bacteria</taxon>
        <taxon>Bacillati</taxon>
        <taxon>Bacillota</taxon>
        <taxon>Bacilli</taxon>
        <taxon>Bacillales</taxon>
        <taxon>Staphylococcaceae</taxon>
        <taxon>Staphylococcus</taxon>
    </lineage>
</organism>
<dbReference type="GO" id="GO:0016747">
    <property type="term" value="F:acyltransferase activity, transferring groups other than amino-acyl groups"/>
    <property type="evidence" value="ECO:0007669"/>
    <property type="project" value="InterPro"/>
</dbReference>
<dbReference type="PROSITE" id="PS51186">
    <property type="entry name" value="GNAT"/>
    <property type="match status" value="1"/>
</dbReference>
<evidence type="ECO:0000313" key="3">
    <source>
        <dbReference type="Proteomes" id="UP000053523"/>
    </source>
</evidence>
<dbReference type="CDD" id="cd04301">
    <property type="entry name" value="NAT_SF"/>
    <property type="match status" value="1"/>
</dbReference>
<name>A0A2K0A9N6_STAHA</name>
<reference evidence="2 3" key="1">
    <citation type="submission" date="2017-12" db="EMBL/GenBank/DDBJ databases">
        <title>FDA dAtabase for Regulatory Grade micrObial Sequences (FDA-ARGOS): Supporting development and validation of Infectious Disease Dx tests.</title>
        <authorList>
            <person name="Hoffmann M."/>
            <person name="Allard M."/>
            <person name="Evans P."/>
            <person name="Brown E."/>
            <person name="Tallon L."/>
            <person name="Sadzewicz L."/>
            <person name="Sengamalay N."/>
            <person name="Ott S."/>
            <person name="Godinez A."/>
            <person name="Nagaraj S."/>
            <person name="Vavikolanu K."/>
            <person name="Aluvathingal J."/>
            <person name="Nadendla S."/>
            <person name="Sichtig H."/>
        </authorList>
    </citation>
    <scope>NUCLEOTIDE SEQUENCE [LARGE SCALE GENOMIC DNA]</scope>
    <source>
        <strain evidence="2 3">FDAARGOS_148</strain>
    </source>
</reference>
<gene>
    <name evidence="2" type="ORF">AL503_013500</name>
</gene>
<feature type="domain" description="N-acetyltransferase" evidence="1">
    <location>
        <begin position="4"/>
        <end position="149"/>
    </location>
</feature>
<proteinExistence type="predicted"/>
<dbReference type="InterPro" id="IPR016181">
    <property type="entry name" value="Acyl_CoA_acyltransferase"/>
</dbReference>
<dbReference type="Gene3D" id="3.40.630.30">
    <property type="match status" value="1"/>
</dbReference>
<dbReference type="Proteomes" id="UP000053523">
    <property type="component" value="Unassembled WGS sequence"/>
</dbReference>
<sequence length="149" mass="17439">MRKLTVKDIEWIESIAKIQEYYIEKREIHYNATHLSIGLRQDMIIQRLKHSNDIILIELSEDTRCLISFIWGHFEAVQEKVITEMIYTDPHFRGLGHAKRLKIALENWAIAMGAKSIEGMVDTTNDAMIELNKANDYAISHVKMRKDLR</sequence>
<dbReference type="RefSeq" id="WP_037548383.1">
    <property type="nucleotide sequence ID" value="NZ_CAJCGD010000005.1"/>
</dbReference>
<accession>A0A2K0A9N6</accession>
<keyword evidence="2" id="KW-0808">Transferase</keyword>
<dbReference type="Pfam" id="PF00583">
    <property type="entry name" value="Acetyltransf_1"/>
    <property type="match status" value="1"/>
</dbReference>
<evidence type="ECO:0000313" key="2">
    <source>
        <dbReference type="EMBL" id="PNN21737.1"/>
    </source>
</evidence>
<comment type="caution">
    <text evidence="2">The sequence shown here is derived from an EMBL/GenBank/DDBJ whole genome shotgun (WGS) entry which is preliminary data.</text>
</comment>
<dbReference type="AlphaFoldDB" id="A0A2K0A9N6"/>
<dbReference type="EMBL" id="LORN02000015">
    <property type="protein sequence ID" value="PNN21737.1"/>
    <property type="molecule type" value="Genomic_DNA"/>
</dbReference>
<protein>
    <submittedName>
        <fullName evidence="2">GNAT family N-acetyltransferase</fullName>
    </submittedName>
</protein>
<dbReference type="SUPFAM" id="SSF55729">
    <property type="entry name" value="Acyl-CoA N-acyltransferases (Nat)"/>
    <property type="match status" value="1"/>
</dbReference>
<dbReference type="InterPro" id="IPR000182">
    <property type="entry name" value="GNAT_dom"/>
</dbReference>